<evidence type="ECO:0000256" key="3">
    <source>
        <dbReference type="ARBA" id="ARBA00023002"/>
    </source>
</evidence>
<proteinExistence type="predicted"/>
<dbReference type="InterPro" id="IPR051312">
    <property type="entry name" value="Diverse_Substr_Oxidored"/>
</dbReference>
<dbReference type="InterPro" id="IPR016167">
    <property type="entry name" value="FAD-bd_PCMH_sub1"/>
</dbReference>
<dbReference type="Proteomes" id="UP000220353">
    <property type="component" value="Unassembled WGS sequence"/>
</dbReference>
<evidence type="ECO:0000259" key="4">
    <source>
        <dbReference type="PROSITE" id="PS51387"/>
    </source>
</evidence>
<keyword evidence="3" id="KW-0560">Oxidoreductase</keyword>
<keyword evidence="2" id="KW-0274">FAD</keyword>
<dbReference type="InterPro" id="IPR036683">
    <property type="entry name" value="CO_DH_flav_C_dom_sf"/>
</dbReference>
<accession>A0A2A6LWN6</accession>
<dbReference type="Gene3D" id="3.30.465.10">
    <property type="match status" value="1"/>
</dbReference>
<dbReference type="InterPro" id="IPR016169">
    <property type="entry name" value="FAD-bd_PCMH_sub2"/>
</dbReference>
<dbReference type="PROSITE" id="PS51387">
    <property type="entry name" value="FAD_PCMH"/>
    <property type="match status" value="1"/>
</dbReference>
<reference evidence="5 6" key="1">
    <citation type="submission" date="2017-09" db="EMBL/GenBank/DDBJ databases">
        <title>Comparative genomics of rhizobia isolated from Phaseolus vulgaris in China.</title>
        <authorList>
            <person name="Tong W."/>
        </authorList>
    </citation>
    <scope>NUCLEOTIDE SEQUENCE [LARGE SCALE GENOMIC DNA]</scope>
    <source>
        <strain evidence="5 6">PCH1</strain>
    </source>
</reference>
<dbReference type="Gene3D" id="3.30.43.10">
    <property type="entry name" value="Uridine Diphospho-n-acetylenolpyruvylglucosamine Reductase, domain 2"/>
    <property type="match status" value="1"/>
</dbReference>
<dbReference type="EMBL" id="NWTC01000013">
    <property type="protein sequence ID" value="PDT46559.1"/>
    <property type="molecule type" value="Genomic_DNA"/>
</dbReference>
<dbReference type="Gene3D" id="3.30.390.50">
    <property type="entry name" value="CO dehydrogenase flavoprotein, C-terminal domain"/>
    <property type="match status" value="1"/>
</dbReference>
<gene>
    <name evidence="5" type="ORF">CO661_17745</name>
</gene>
<dbReference type="AlphaFoldDB" id="A0A2A6LWN6"/>
<feature type="domain" description="FAD-binding PCMH-type" evidence="4">
    <location>
        <begin position="1"/>
        <end position="170"/>
    </location>
</feature>
<evidence type="ECO:0000313" key="5">
    <source>
        <dbReference type="EMBL" id="PDT46559.1"/>
    </source>
</evidence>
<sequence>MYATTYHKPRTLVEAVALYESSDEPTYLSGGHTLIPTLKNRLAAPQHLIDLRAIPELSGIAVTSDTVVIGAATKHAAVAASKEVKAAIPALAGLAGSIGDVQVRHMGTIGGSTANNDPAADYPSAVLSLDAILHTDRREIPADEYFQGLYTTALEPGEILVRLEFRIPDIAGYAKFRNPASRYAMAAAFVSKHRDGHVRVAITGAGNEGVFRWTEAEERLTESLTAEALDGLAIDPSRMMGDMHAPADYRAHLVTVMARRAVQNLGGTHIV</sequence>
<dbReference type="SUPFAM" id="SSF56176">
    <property type="entry name" value="FAD-binding/transporter-associated domain-like"/>
    <property type="match status" value="1"/>
</dbReference>
<dbReference type="SUPFAM" id="SSF55447">
    <property type="entry name" value="CO dehydrogenase flavoprotein C-terminal domain-like"/>
    <property type="match status" value="1"/>
</dbReference>
<organism evidence="5 6">
    <name type="scientific">Rhizobium fredii</name>
    <name type="common">Sinorhizobium fredii</name>
    <dbReference type="NCBI Taxonomy" id="380"/>
    <lineage>
        <taxon>Bacteria</taxon>
        <taxon>Pseudomonadati</taxon>
        <taxon>Pseudomonadota</taxon>
        <taxon>Alphaproteobacteria</taxon>
        <taxon>Hyphomicrobiales</taxon>
        <taxon>Rhizobiaceae</taxon>
        <taxon>Sinorhizobium/Ensifer group</taxon>
        <taxon>Sinorhizobium</taxon>
    </lineage>
</organism>
<protein>
    <submittedName>
        <fullName evidence="5">Carbon monoxide dehydrogenase</fullName>
    </submittedName>
</protein>
<evidence type="ECO:0000313" key="6">
    <source>
        <dbReference type="Proteomes" id="UP000220353"/>
    </source>
</evidence>
<dbReference type="PANTHER" id="PTHR42659:SF2">
    <property type="entry name" value="XANTHINE DEHYDROGENASE SUBUNIT C-RELATED"/>
    <property type="match status" value="1"/>
</dbReference>
<dbReference type="SMART" id="SM01092">
    <property type="entry name" value="CO_deh_flav_C"/>
    <property type="match status" value="1"/>
</dbReference>
<dbReference type="PANTHER" id="PTHR42659">
    <property type="entry name" value="XANTHINE DEHYDROGENASE SUBUNIT C-RELATED"/>
    <property type="match status" value="1"/>
</dbReference>
<name>A0A2A6LWN6_RHIFR</name>
<comment type="caution">
    <text evidence="5">The sequence shown here is derived from an EMBL/GenBank/DDBJ whole genome shotgun (WGS) entry which is preliminary data.</text>
</comment>
<dbReference type="GO" id="GO:0071949">
    <property type="term" value="F:FAD binding"/>
    <property type="evidence" value="ECO:0007669"/>
    <property type="project" value="InterPro"/>
</dbReference>
<keyword evidence="1" id="KW-0285">Flavoprotein</keyword>
<dbReference type="InterPro" id="IPR036318">
    <property type="entry name" value="FAD-bd_PCMH-like_sf"/>
</dbReference>
<dbReference type="InterPro" id="IPR016166">
    <property type="entry name" value="FAD-bd_PCMH"/>
</dbReference>
<dbReference type="Pfam" id="PF00941">
    <property type="entry name" value="FAD_binding_5"/>
    <property type="match status" value="1"/>
</dbReference>
<dbReference type="GO" id="GO:0016491">
    <property type="term" value="F:oxidoreductase activity"/>
    <property type="evidence" value="ECO:0007669"/>
    <property type="project" value="UniProtKB-KW"/>
</dbReference>
<evidence type="ECO:0000256" key="1">
    <source>
        <dbReference type="ARBA" id="ARBA00022630"/>
    </source>
</evidence>
<dbReference type="InterPro" id="IPR002346">
    <property type="entry name" value="Mopterin_DH_FAD-bd"/>
</dbReference>
<dbReference type="InterPro" id="IPR005107">
    <property type="entry name" value="CO_DH_flav_C"/>
</dbReference>
<dbReference type="RefSeq" id="WP_097587222.1">
    <property type="nucleotide sequence ID" value="NZ_NWTC01000013.1"/>
</dbReference>
<evidence type="ECO:0000256" key="2">
    <source>
        <dbReference type="ARBA" id="ARBA00022827"/>
    </source>
</evidence>